<comment type="caution">
    <text evidence="3">The sequence shown here is derived from an EMBL/GenBank/DDBJ whole genome shotgun (WGS) entry which is preliminary data.</text>
</comment>
<keyword evidence="3" id="KW-0808">Transferase</keyword>
<dbReference type="GO" id="GO:0004672">
    <property type="term" value="F:protein kinase activity"/>
    <property type="evidence" value="ECO:0007669"/>
    <property type="project" value="InterPro"/>
</dbReference>
<dbReference type="CDD" id="cd05121">
    <property type="entry name" value="ABC1_ADCK3-like"/>
    <property type="match status" value="1"/>
</dbReference>
<dbReference type="InterPro" id="IPR000719">
    <property type="entry name" value="Prot_kinase_dom"/>
</dbReference>
<dbReference type="Pfam" id="PF03109">
    <property type="entry name" value="ABC1"/>
    <property type="match status" value="1"/>
</dbReference>
<dbReference type="OrthoDB" id="9795390at2"/>
<keyword evidence="3" id="KW-0418">Kinase</keyword>
<dbReference type="AlphaFoldDB" id="A0A5C7A8A6"/>
<dbReference type="PANTHER" id="PTHR43173:SF22">
    <property type="entry name" value="OS07G0227800 PROTEIN"/>
    <property type="match status" value="1"/>
</dbReference>
<dbReference type="InterPro" id="IPR004147">
    <property type="entry name" value="ABC1_dom"/>
</dbReference>
<dbReference type="Proteomes" id="UP000321903">
    <property type="component" value="Unassembled WGS sequence"/>
</dbReference>
<dbReference type="InterPro" id="IPR011009">
    <property type="entry name" value="Kinase-like_dom_sf"/>
</dbReference>
<evidence type="ECO:0000259" key="2">
    <source>
        <dbReference type="PROSITE" id="PS50011"/>
    </source>
</evidence>
<gene>
    <name evidence="3" type="ORF">ES754_02975</name>
</gene>
<feature type="compositionally biased region" description="Low complexity" evidence="1">
    <location>
        <begin position="438"/>
        <end position="448"/>
    </location>
</feature>
<dbReference type="PROSITE" id="PS50011">
    <property type="entry name" value="PROTEIN_KINASE_DOM"/>
    <property type="match status" value="1"/>
</dbReference>
<evidence type="ECO:0000256" key="1">
    <source>
        <dbReference type="SAM" id="MobiDB-lite"/>
    </source>
</evidence>
<evidence type="ECO:0000313" key="4">
    <source>
        <dbReference type="Proteomes" id="UP000321903"/>
    </source>
</evidence>
<dbReference type="GO" id="GO:0005524">
    <property type="term" value="F:ATP binding"/>
    <property type="evidence" value="ECO:0007669"/>
    <property type="project" value="InterPro"/>
</dbReference>
<dbReference type="SUPFAM" id="SSF56112">
    <property type="entry name" value="Protein kinase-like (PK-like)"/>
    <property type="match status" value="1"/>
</dbReference>
<keyword evidence="4" id="KW-1185">Reference proteome</keyword>
<sequence>MKIHRPHLLKHSFNVVNRVRQTASIAGLSALRVAKGEKPDAYLLKDTFEQLGTTYIKIGQFIASTPSLFPREYVEAFQSCLDQTTPLSYDYIEQVLTAELTVNGQTLADKFAHIDKKPLASASIAQVHAARLHNGDEVVLKVQKPGVETIMQTDLGVLHAVTKIVELLMPSMKFASIAPIIDEIRLRMLDETDFISEAQNIRDFQQFLSVSGNTRVIAPQVYDELTTKRVLTMSRLRGVSMVDEAAMRQYCDDPAQVMADTLNTWFASLMLCNSFHADLHAGNLMLLTDGRIGFIDFGIVGKLKAESWRACMGMMQALQENDYQAMAQHMVDMEMTHGHEVDIAALGEDLQRMMTSIMAEDRAFTSGIPFNTKEQADELNQMMLEIVAVGKRHGIHFPRDFALLTKQLLYFDRFMRTLAPDMDMFSDKRVQILGQADNSGSNKNHNNNDATPKLVS</sequence>
<reference evidence="3 4" key="1">
    <citation type="submission" date="2019-08" db="EMBL/GenBank/DDBJ databases">
        <title>Genome sequence of Psychrobacter frigidicola ACAM304 (type strain).</title>
        <authorList>
            <person name="Bowman J.P."/>
        </authorList>
    </citation>
    <scope>NUCLEOTIDE SEQUENCE [LARGE SCALE GENOMIC DNA]</scope>
    <source>
        <strain evidence="3 4">ACAM 304</strain>
    </source>
</reference>
<proteinExistence type="predicted"/>
<accession>A0A5C7A8A6</accession>
<name>A0A5C7A8A6_9GAMM</name>
<organism evidence="3 4">
    <name type="scientific">Psychrobacter frigidicola</name>
    <dbReference type="NCBI Taxonomy" id="45611"/>
    <lineage>
        <taxon>Bacteria</taxon>
        <taxon>Pseudomonadati</taxon>
        <taxon>Pseudomonadota</taxon>
        <taxon>Gammaproteobacteria</taxon>
        <taxon>Moraxellales</taxon>
        <taxon>Moraxellaceae</taxon>
        <taxon>Psychrobacter</taxon>
    </lineage>
</organism>
<dbReference type="Gene3D" id="1.10.510.10">
    <property type="entry name" value="Transferase(Phosphotransferase) domain 1"/>
    <property type="match status" value="1"/>
</dbReference>
<dbReference type="RefSeq" id="WP_147221914.1">
    <property type="nucleotide sequence ID" value="NZ_CAJGYY010000001.1"/>
</dbReference>
<protein>
    <submittedName>
        <fullName evidence="3">AarF/ABC1/UbiB kinase family protein</fullName>
    </submittedName>
</protein>
<feature type="region of interest" description="Disordered" evidence="1">
    <location>
        <begin position="435"/>
        <end position="456"/>
    </location>
</feature>
<feature type="domain" description="Protein kinase" evidence="2">
    <location>
        <begin position="113"/>
        <end position="426"/>
    </location>
</feature>
<evidence type="ECO:0000313" key="3">
    <source>
        <dbReference type="EMBL" id="TXD97936.1"/>
    </source>
</evidence>
<dbReference type="EMBL" id="VORZ01000001">
    <property type="protein sequence ID" value="TXD97936.1"/>
    <property type="molecule type" value="Genomic_DNA"/>
</dbReference>
<dbReference type="PANTHER" id="PTHR43173">
    <property type="entry name" value="ABC1 FAMILY PROTEIN"/>
    <property type="match status" value="1"/>
</dbReference>
<dbReference type="InterPro" id="IPR051130">
    <property type="entry name" value="Mito_struct-func_regulator"/>
</dbReference>